<accession>A0A915NLA5</accession>
<dbReference type="WBParaSite" id="scf7180000419789.g4329">
    <property type="protein sequence ID" value="scf7180000419789.g4329"/>
    <property type="gene ID" value="scf7180000419789.g4329"/>
</dbReference>
<organism evidence="5 6">
    <name type="scientific">Meloidogyne floridensis</name>
    <dbReference type="NCBI Taxonomy" id="298350"/>
    <lineage>
        <taxon>Eukaryota</taxon>
        <taxon>Metazoa</taxon>
        <taxon>Ecdysozoa</taxon>
        <taxon>Nematoda</taxon>
        <taxon>Chromadorea</taxon>
        <taxon>Rhabditida</taxon>
        <taxon>Tylenchina</taxon>
        <taxon>Tylenchomorpha</taxon>
        <taxon>Tylenchoidea</taxon>
        <taxon>Meloidogynidae</taxon>
        <taxon>Meloidogyninae</taxon>
        <taxon>Meloidogyne</taxon>
    </lineage>
</organism>
<evidence type="ECO:0000256" key="1">
    <source>
        <dbReference type="ARBA" id="ARBA00004613"/>
    </source>
</evidence>
<dbReference type="Pfam" id="PF07740">
    <property type="entry name" value="Toxin_12"/>
    <property type="match status" value="1"/>
</dbReference>
<dbReference type="GO" id="GO:0008200">
    <property type="term" value="F:ion channel inhibitor activity"/>
    <property type="evidence" value="ECO:0007669"/>
    <property type="project" value="InterPro"/>
</dbReference>
<keyword evidence="2" id="KW-0964">Secreted</keyword>
<dbReference type="AlphaFoldDB" id="A0A915NLA5"/>
<feature type="chain" id="PRO_5036952551" evidence="4">
    <location>
        <begin position="25"/>
        <end position="103"/>
    </location>
</feature>
<keyword evidence="3" id="KW-1015">Disulfide bond</keyword>
<protein>
    <submittedName>
        <fullName evidence="6">Uncharacterized protein</fullName>
    </submittedName>
</protein>
<keyword evidence="4" id="KW-0732">Signal</keyword>
<name>A0A915NLA5_9BILA</name>
<proteinExistence type="predicted"/>
<sequence length="103" mass="11310">MFSFSNKMFLFFLSTFILFQLNNGKTNNSVDGCTGESCGSKQKCSGKGEDCEGVLPCCEKLKCDEENWLCADCPPLGAPCSENSDCCAGQSCQSKFWIFEIIN</sequence>
<dbReference type="GO" id="GO:0005576">
    <property type="term" value="C:extracellular region"/>
    <property type="evidence" value="ECO:0007669"/>
    <property type="project" value="UniProtKB-SubCell"/>
</dbReference>
<evidence type="ECO:0000256" key="3">
    <source>
        <dbReference type="ARBA" id="ARBA00023157"/>
    </source>
</evidence>
<comment type="subcellular location">
    <subcellularLocation>
        <location evidence="1">Secreted</location>
    </subcellularLocation>
</comment>
<feature type="signal peptide" evidence="4">
    <location>
        <begin position="1"/>
        <end position="24"/>
    </location>
</feature>
<evidence type="ECO:0000256" key="2">
    <source>
        <dbReference type="ARBA" id="ARBA00022525"/>
    </source>
</evidence>
<evidence type="ECO:0000313" key="5">
    <source>
        <dbReference type="Proteomes" id="UP000887560"/>
    </source>
</evidence>
<dbReference type="InterPro" id="IPR011696">
    <property type="entry name" value="Huwentoxin-1"/>
</dbReference>
<keyword evidence="5" id="KW-1185">Reference proteome</keyword>
<evidence type="ECO:0000313" key="6">
    <source>
        <dbReference type="WBParaSite" id="scf7180000419789.g4329"/>
    </source>
</evidence>
<reference evidence="6" key="1">
    <citation type="submission" date="2022-11" db="UniProtKB">
        <authorList>
            <consortium name="WormBaseParasite"/>
        </authorList>
    </citation>
    <scope>IDENTIFICATION</scope>
</reference>
<evidence type="ECO:0000256" key="4">
    <source>
        <dbReference type="SAM" id="SignalP"/>
    </source>
</evidence>
<dbReference type="Proteomes" id="UP000887560">
    <property type="component" value="Unplaced"/>
</dbReference>